<dbReference type="WBParaSite" id="nRc.2.0.1.t36635-RA">
    <property type="protein sequence ID" value="nRc.2.0.1.t36635-RA"/>
    <property type="gene ID" value="nRc.2.0.1.g36635"/>
</dbReference>
<dbReference type="AlphaFoldDB" id="A0A915KE30"/>
<organism evidence="1 2">
    <name type="scientific">Romanomermis culicivorax</name>
    <name type="common">Nematode worm</name>
    <dbReference type="NCBI Taxonomy" id="13658"/>
    <lineage>
        <taxon>Eukaryota</taxon>
        <taxon>Metazoa</taxon>
        <taxon>Ecdysozoa</taxon>
        <taxon>Nematoda</taxon>
        <taxon>Enoplea</taxon>
        <taxon>Dorylaimia</taxon>
        <taxon>Mermithida</taxon>
        <taxon>Mermithoidea</taxon>
        <taxon>Mermithidae</taxon>
        <taxon>Romanomermis</taxon>
    </lineage>
</organism>
<sequence>MKHRMEGDTDAELTMLADTYKLLGKRGYEDCYEVHMRKLEITLDLPIVIGLSVYNWARIKMLEFFYDVLQCA</sequence>
<keyword evidence="1" id="KW-1185">Reference proteome</keyword>
<evidence type="ECO:0000313" key="2">
    <source>
        <dbReference type="WBParaSite" id="nRc.2.0.1.t36635-RA"/>
    </source>
</evidence>
<accession>A0A915KE30</accession>
<protein>
    <submittedName>
        <fullName evidence="2">Uncharacterized protein</fullName>
    </submittedName>
</protein>
<dbReference type="Proteomes" id="UP000887565">
    <property type="component" value="Unplaced"/>
</dbReference>
<name>A0A915KE30_ROMCU</name>
<evidence type="ECO:0000313" key="1">
    <source>
        <dbReference type="Proteomes" id="UP000887565"/>
    </source>
</evidence>
<reference evidence="2" key="1">
    <citation type="submission" date="2022-11" db="UniProtKB">
        <authorList>
            <consortium name="WormBaseParasite"/>
        </authorList>
    </citation>
    <scope>IDENTIFICATION</scope>
</reference>
<proteinExistence type="predicted"/>